<dbReference type="SUPFAM" id="SSF144091">
    <property type="entry name" value="Rhomboid-like"/>
    <property type="match status" value="1"/>
</dbReference>
<feature type="transmembrane region" description="Helical" evidence="5">
    <location>
        <begin position="12"/>
        <end position="30"/>
    </location>
</feature>
<evidence type="ECO:0000256" key="2">
    <source>
        <dbReference type="ARBA" id="ARBA00022692"/>
    </source>
</evidence>
<dbReference type="PANTHER" id="PTHR43066:SF21">
    <property type="entry name" value="UBIQUITIN-ASSOCIATED DOMAIN-CONTAINING PROTEIN 2"/>
    <property type="match status" value="1"/>
</dbReference>
<sequence length="282" mass="31247">MVTASGFTHTPATRAFLALVVSSSVIVSILSLKPYLPLKIAPHLWPYLQFWRIATCQLAYSSSTELLFSTAILYQMRVLERVWGTRKFASFALAGYGLCMIGIVSVAMVLKIVSVGWWGYIPSGPSALVIAIVAVWRREIPRLAGFKILLDDDEQRLRAGTARGLELSDKWTVYMLATQLALSQFPFGLLPAVVGWCVGNAWTEELVPGGLVRWRIPAWILGENARRKTGRGHYEGLRRRLQEEDHDGMREVTTAGVATMTRSQEGRRGVLGGVGRYFTSGS</sequence>
<reference evidence="6 7" key="1">
    <citation type="journal article" date="2023" name="Res Sq">
        <title>Genomic and morphological characterization of Knufia obscura isolated from the Mars 2020 spacecraft assembly facility.</title>
        <authorList>
            <person name="Chander A.M."/>
            <person name="Teixeira M.M."/>
            <person name="Singh N.K."/>
            <person name="Williams M.P."/>
            <person name="Parker C.W."/>
            <person name="Leo P."/>
            <person name="Stajich J.E."/>
            <person name="Torok T."/>
            <person name="Tighe S."/>
            <person name="Mason C.E."/>
            <person name="Venkateswaran K."/>
        </authorList>
    </citation>
    <scope>NUCLEOTIDE SEQUENCE [LARGE SCALE GENOMIC DNA]</scope>
    <source>
        <strain evidence="6 7">CCFEE 5817</strain>
    </source>
</reference>
<dbReference type="RefSeq" id="XP_064732002.1">
    <property type="nucleotide sequence ID" value="XM_064871622.1"/>
</dbReference>
<feature type="transmembrane region" description="Helical" evidence="5">
    <location>
        <begin position="50"/>
        <end position="76"/>
    </location>
</feature>
<evidence type="ECO:0000313" key="7">
    <source>
        <dbReference type="Proteomes" id="UP001334248"/>
    </source>
</evidence>
<gene>
    <name evidence="6" type="ORF">PMZ80_003193</name>
</gene>
<feature type="transmembrane region" description="Helical" evidence="5">
    <location>
        <begin position="116"/>
        <end position="136"/>
    </location>
</feature>
<dbReference type="GeneID" id="89996642"/>
<comment type="caution">
    <text evidence="6">The sequence shown here is derived from an EMBL/GenBank/DDBJ whole genome shotgun (WGS) entry which is preliminary data.</text>
</comment>
<evidence type="ECO:0000313" key="6">
    <source>
        <dbReference type="EMBL" id="KAK5943912.1"/>
    </source>
</evidence>
<organism evidence="6 7">
    <name type="scientific">Knufia obscura</name>
    <dbReference type="NCBI Taxonomy" id="1635080"/>
    <lineage>
        <taxon>Eukaryota</taxon>
        <taxon>Fungi</taxon>
        <taxon>Dikarya</taxon>
        <taxon>Ascomycota</taxon>
        <taxon>Pezizomycotina</taxon>
        <taxon>Eurotiomycetes</taxon>
        <taxon>Chaetothyriomycetidae</taxon>
        <taxon>Chaetothyriales</taxon>
        <taxon>Trichomeriaceae</taxon>
        <taxon>Knufia</taxon>
    </lineage>
</organism>
<name>A0ABR0RU40_9EURO</name>
<proteinExistence type="predicted"/>
<keyword evidence="3 5" id="KW-1133">Transmembrane helix</keyword>
<keyword evidence="2 5" id="KW-0812">Transmembrane</keyword>
<accession>A0ABR0RU40</accession>
<protein>
    <submittedName>
        <fullName evidence="6">Uncharacterized protein</fullName>
    </submittedName>
</protein>
<keyword evidence="4 5" id="KW-0472">Membrane</keyword>
<dbReference type="InterPro" id="IPR035952">
    <property type="entry name" value="Rhomboid-like_sf"/>
</dbReference>
<evidence type="ECO:0000256" key="4">
    <source>
        <dbReference type="ARBA" id="ARBA00023136"/>
    </source>
</evidence>
<comment type="subcellular location">
    <subcellularLocation>
        <location evidence="1">Membrane</location>
        <topology evidence="1">Multi-pass membrane protein</topology>
    </subcellularLocation>
</comment>
<evidence type="ECO:0000256" key="3">
    <source>
        <dbReference type="ARBA" id="ARBA00022989"/>
    </source>
</evidence>
<evidence type="ECO:0000256" key="1">
    <source>
        <dbReference type="ARBA" id="ARBA00004141"/>
    </source>
</evidence>
<keyword evidence="7" id="KW-1185">Reference proteome</keyword>
<dbReference type="EMBL" id="JAVHJV010000003">
    <property type="protein sequence ID" value="KAK5943912.1"/>
    <property type="molecule type" value="Genomic_DNA"/>
</dbReference>
<evidence type="ECO:0000256" key="5">
    <source>
        <dbReference type="SAM" id="Phobius"/>
    </source>
</evidence>
<dbReference type="Proteomes" id="UP001334248">
    <property type="component" value="Unassembled WGS sequence"/>
</dbReference>
<dbReference type="PANTHER" id="PTHR43066">
    <property type="entry name" value="RHOMBOID-RELATED PROTEIN"/>
    <property type="match status" value="1"/>
</dbReference>
<feature type="transmembrane region" description="Helical" evidence="5">
    <location>
        <begin position="88"/>
        <end position="110"/>
    </location>
</feature>